<keyword evidence="3" id="KW-1185">Reference proteome</keyword>
<dbReference type="RefSeq" id="WP_386733390.1">
    <property type="nucleotide sequence ID" value="NZ_JBHRXI010000001.1"/>
</dbReference>
<sequence length="119" mass="13313">MTDEKTDETVAALDALLEREKAALLAGDLSGLDGLTSEKEALILRINELGNLARGQVEALERKVGRNRDLIESAREGIRAVADRMAELRRIRQGLETYDRSGQKHRHPVRARAELEKRA</sequence>
<reference evidence="3" key="1">
    <citation type="journal article" date="2019" name="Int. J. Syst. Evol. Microbiol.">
        <title>The Global Catalogue of Microorganisms (GCM) 10K type strain sequencing project: providing services to taxonomists for standard genome sequencing and annotation.</title>
        <authorList>
            <consortium name="The Broad Institute Genomics Platform"/>
            <consortium name="The Broad Institute Genome Sequencing Center for Infectious Disease"/>
            <person name="Wu L."/>
            <person name="Ma J."/>
        </authorList>
    </citation>
    <scope>NUCLEOTIDE SEQUENCE [LARGE SCALE GENOMIC DNA]</scope>
    <source>
        <strain evidence="3">KCTC 42911</strain>
    </source>
</reference>
<gene>
    <name evidence="2" type="ORF">ACFORG_00380</name>
</gene>
<protein>
    <submittedName>
        <fullName evidence="2">Flagellar biosynthesis protein FlgN</fullName>
    </submittedName>
</protein>
<dbReference type="SUPFAM" id="SSF140566">
    <property type="entry name" value="FlgN-like"/>
    <property type="match status" value="1"/>
</dbReference>
<dbReference type="Gene3D" id="1.20.58.300">
    <property type="entry name" value="FlgN-like"/>
    <property type="match status" value="1"/>
</dbReference>
<keyword evidence="2" id="KW-0966">Cell projection</keyword>
<name>A0ABV7TB47_9RHOB</name>
<evidence type="ECO:0000256" key="1">
    <source>
        <dbReference type="SAM" id="MobiDB-lite"/>
    </source>
</evidence>
<keyword evidence="2" id="KW-0282">Flagellum</keyword>
<accession>A0ABV7TB47</accession>
<proteinExistence type="predicted"/>
<feature type="region of interest" description="Disordered" evidence="1">
    <location>
        <begin position="98"/>
        <end position="119"/>
    </location>
</feature>
<dbReference type="InterPro" id="IPR036679">
    <property type="entry name" value="FlgN-like_sf"/>
</dbReference>
<comment type="caution">
    <text evidence="2">The sequence shown here is derived from an EMBL/GenBank/DDBJ whole genome shotgun (WGS) entry which is preliminary data.</text>
</comment>
<evidence type="ECO:0000313" key="2">
    <source>
        <dbReference type="EMBL" id="MFC3612199.1"/>
    </source>
</evidence>
<evidence type="ECO:0000313" key="3">
    <source>
        <dbReference type="Proteomes" id="UP001595629"/>
    </source>
</evidence>
<keyword evidence="2" id="KW-0969">Cilium</keyword>
<dbReference type="Proteomes" id="UP001595629">
    <property type="component" value="Unassembled WGS sequence"/>
</dbReference>
<organism evidence="2 3">
    <name type="scientific">Lutimaribacter marinistellae</name>
    <dbReference type="NCBI Taxonomy" id="1820329"/>
    <lineage>
        <taxon>Bacteria</taxon>
        <taxon>Pseudomonadati</taxon>
        <taxon>Pseudomonadota</taxon>
        <taxon>Alphaproteobacteria</taxon>
        <taxon>Rhodobacterales</taxon>
        <taxon>Roseobacteraceae</taxon>
        <taxon>Lutimaribacter</taxon>
    </lineage>
</organism>
<dbReference type="EMBL" id="JBHRXI010000001">
    <property type="protein sequence ID" value="MFC3612199.1"/>
    <property type="molecule type" value="Genomic_DNA"/>
</dbReference>